<dbReference type="HOGENOM" id="CLU_2791765_0_0_7"/>
<proteinExistence type="predicted"/>
<dbReference type="STRING" id="1254432.SCE1572_00920"/>
<dbReference type="EMBL" id="CP003969">
    <property type="protein sequence ID" value="AGP33188.1"/>
    <property type="molecule type" value="Genomic_DNA"/>
</dbReference>
<reference evidence="1 2" key="1">
    <citation type="journal article" date="2013" name="Sci. Rep.">
        <title>Extraordinary expansion of a Sorangium cellulosum genome from an alkaline milieu.</title>
        <authorList>
            <person name="Han K."/>
            <person name="Li Z.F."/>
            <person name="Peng R."/>
            <person name="Zhu L.P."/>
            <person name="Zhou T."/>
            <person name="Wang L.G."/>
            <person name="Li S.G."/>
            <person name="Zhang X.B."/>
            <person name="Hu W."/>
            <person name="Wu Z.H."/>
            <person name="Qin N."/>
            <person name="Li Y.Z."/>
        </authorList>
    </citation>
    <scope>NUCLEOTIDE SEQUENCE [LARGE SCALE GENOMIC DNA]</scope>
    <source>
        <strain evidence="1 2">So0157-2</strain>
    </source>
</reference>
<accession>S4XRD6</accession>
<organism evidence="1 2">
    <name type="scientific">Sorangium cellulosum So0157-2</name>
    <dbReference type="NCBI Taxonomy" id="1254432"/>
    <lineage>
        <taxon>Bacteria</taxon>
        <taxon>Pseudomonadati</taxon>
        <taxon>Myxococcota</taxon>
        <taxon>Polyangia</taxon>
        <taxon>Polyangiales</taxon>
        <taxon>Polyangiaceae</taxon>
        <taxon>Sorangium</taxon>
    </lineage>
</organism>
<dbReference type="Gene3D" id="1.10.606.10">
    <property type="entry name" value="Vanadium-containing Chloroperoxidase, domain 2"/>
    <property type="match status" value="1"/>
</dbReference>
<dbReference type="Proteomes" id="UP000014803">
    <property type="component" value="Chromosome"/>
</dbReference>
<dbReference type="KEGG" id="scu:SCE1572_00920"/>
<gene>
    <name evidence="1" type="ORF">SCE1572_00920</name>
</gene>
<evidence type="ECO:0008006" key="3">
    <source>
        <dbReference type="Google" id="ProtNLM"/>
    </source>
</evidence>
<dbReference type="GO" id="GO:0004601">
    <property type="term" value="F:peroxidase activity"/>
    <property type="evidence" value="ECO:0007669"/>
    <property type="project" value="InterPro"/>
</dbReference>
<dbReference type="eggNOG" id="COG0671">
    <property type="taxonomic scope" value="Bacteria"/>
</dbReference>
<dbReference type="InterPro" id="IPR036938">
    <property type="entry name" value="PAP2/HPO_sf"/>
</dbReference>
<dbReference type="SUPFAM" id="SSF48317">
    <property type="entry name" value="Acid phosphatase/Vanadium-dependent haloperoxidase"/>
    <property type="match status" value="1"/>
</dbReference>
<protein>
    <recommendedName>
        <fullName evidence="3">Phosphatidic acid phosphatase type 2/haloperoxidase domain-containing protein</fullName>
    </recommendedName>
</protein>
<evidence type="ECO:0000313" key="2">
    <source>
        <dbReference type="Proteomes" id="UP000014803"/>
    </source>
</evidence>
<evidence type="ECO:0000313" key="1">
    <source>
        <dbReference type="EMBL" id="AGP33188.1"/>
    </source>
</evidence>
<dbReference type="PATRIC" id="fig|1254432.3.peg.197"/>
<dbReference type="InterPro" id="IPR016119">
    <property type="entry name" value="Br/Cl_peroxidase_C"/>
</dbReference>
<name>S4XRD6_SORCE</name>
<sequence length="68" mass="7498">MGGELNKLATNAAFGRNWAGIHRRTDAAASLALGEAVAIGLLRDERRTFREPFDGFTFTRFDGTRITI</sequence>
<dbReference type="AlphaFoldDB" id="S4XRD6"/>